<evidence type="ECO:0000256" key="1">
    <source>
        <dbReference type="ARBA" id="ARBA00004141"/>
    </source>
</evidence>
<dbReference type="NCBIfam" id="TIGR03061">
    <property type="entry name" value="pip_yhgE_Nterm"/>
    <property type="match status" value="1"/>
</dbReference>
<dbReference type="SUPFAM" id="SSF58104">
    <property type="entry name" value="Methyl-accepting chemotaxis protein (MCP) signaling domain"/>
    <property type="match status" value="1"/>
</dbReference>
<evidence type="ECO:0000259" key="6">
    <source>
        <dbReference type="Pfam" id="PF12698"/>
    </source>
</evidence>
<gene>
    <name evidence="7" type="ORF">A5677_07815</name>
</gene>
<dbReference type="InterPro" id="IPR017500">
    <property type="entry name" value="Phage_infect_YhgE_N"/>
</dbReference>
<feature type="transmembrane region" description="Helical" evidence="5">
    <location>
        <begin position="438"/>
        <end position="458"/>
    </location>
</feature>
<keyword evidence="2 5" id="KW-0812">Transmembrane</keyword>
<comment type="subcellular location">
    <subcellularLocation>
        <location evidence="1">Membrane</location>
        <topology evidence="1">Multi-pass membrane protein</topology>
    </subcellularLocation>
</comment>
<feature type="domain" description="ABC-2 type transporter transmembrane" evidence="6">
    <location>
        <begin position="407"/>
        <end position="614"/>
    </location>
</feature>
<evidence type="ECO:0000256" key="5">
    <source>
        <dbReference type="SAM" id="Phobius"/>
    </source>
</evidence>
<dbReference type="PANTHER" id="PTHR43077">
    <property type="entry name" value="TRANSPORT PERMEASE YVFS-RELATED"/>
    <property type="match status" value="1"/>
</dbReference>
<dbReference type="InterPro" id="IPR013525">
    <property type="entry name" value="ABC2_TM"/>
</dbReference>
<feature type="transmembrane region" description="Helical" evidence="5">
    <location>
        <begin position="510"/>
        <end position="534"/>
    </location>
</feature>
<feature type="transmembrane region" description="Helical" evidence="5">
    <location>
        <begin position="22"/>
        <end position="43"/>
    </location>
</feature>
<evidence type="ECO:0000256" key="3">
    <source>
        <dbReference type="ARBA" id="ARBA00022989"/>
    </source>
</evidence>
<dbReference type="InterPro" id="IPR051328">
    <property type="entry name" value="T7SS_ABC-Transporter"/>
</dbReference>
<reference evidence="7 8" key="1">
    <citation type="submission" date="2016-06" db="EMBL/GenBank/DDBJ databases">
        <authorList>
            <person name="Kjaerup R.B."/>
            <person name="Dalgaard T.S."/>
            <person name="Juul-Madsen H.R."/>
        </authorList>
    </citation>
    <scope>NUCLEOTIDE SEQUENCE [LARGE SCALE GENOMIC DNA]</scope>
    <source>
        <strain evidence="7 8">E3012</strain>
    </source>
</reference>
<proteinExistence type="predicted"/>
<dbReference type="NCBIfam" id="TIGR03057">
    <property type="entry name" value="xxxLxxG_by_4"/>
    <property type="match status" value="2"/>
</dbReference>
<feature type="domain" description="ABC-2 type transporter transmembrane" evidence="6">
    <location>
        <begin position="25"/>
        <end position="165"/>
    </location>
</feature>
<protein>
    <recommendedName>
        <fullName evidence="6">ABC-2 type transporter transmembrane domain-containing protein</fullName>
    </recommendedName>
</protein>
<feature type="transmembrane region" description="Helical" evidence="5">
    <location>
        <begin position="595"/>
        <end position="617"/>
    </location>
</feature>
<evidence type="ECO:0000313" key="8">
    <source>
        <dbReference type="Proteomes" id="UP000092683"/>
    </source>
</evidence>
<name>A0A1B9CJV3_MYCMA</name>
<keyword evidence="4 5" id="KW-0472">Membrane</keyword>
<dbReference type="InterPro" id="IPR023908">
    <property type="entry name" value="xxxLxxG_rpt"/>
</dbReference>
<accession>A0A1B9CJV3</accession>
<dbReference type="OrthoDB" id="9811483at2"/>
<feature type="transmembrane region" description="Helical" evidence="5">
    <location>
        <begin position="479"/>
        <end position="504"/>
    </location>
</feature>
<organism evidence="7 8">
    <name type="scientific">Mycobacterium malmoense</name>
    <dbReference type="NCBI Taxonomy" id="1780"/>
    <lineage>
        <taxon>Bacteria</taxon>
        <taxon>Bacillati</taxon>
        <taxon>Actinomycetota</taxon>
        <taxon>Actinomycetes</taxon>
        <taxon>Mycobacteriales</taxon>
        <taxon>Mycobacteriaceae</taxon>
        <taxon>Mycobacterium</taxon>
    </lineage>
</organism>
<dbReference type="RefSeq" id="WP_065484356.1">
    <property type="nucleotide sequence ID" value="NZ_MBED01000089.1"/>
</dbReference>
<dbReference type="Gene3D" id="3.40.1710.10">
    <property type="entry name" value="abc type-2 transporter like domain"/>
    <property type="match status" value="1"/>
</dbReference>
<evidence type="ECO:0000256" key="2">
    <source>
        <dbReference type="ARBA" id="ARBA00022692"/>
    </source>
</evidence>
<dbReference type="EMBL" id="MBEE01000275">
    <property type="protein sequence ID" value="OCB42518.1"/>
    <property type="molecule type" value="Genomic_DNA"/>
</dbReference>
<dbReference type="AlphaFoldDB" id="A0A1B9CJV3"/>
<dbReference type="Proteomes" id="UP000092683">
    <property type="component" value="Unassembled WGS sequence"/>
</dbReference>
<dbReference type="PANTHER" id="PTHR43077:SF10">
    <property type="entry name" value="TRANSPORT PERMEASE PROTEIN"/>
    <property type="match status" value="1"/>
</dbReference>
<feature type="transmembrane region" description="Helical" evidence="5">
    <location>
        <begin position="541"/>
        <end position="560"/>
    </location>
</feature>
<dbReference type="GO" id="GO:0016020">
    <property type="term" value="C:membrane"/>
    <property type="evidence" value="ECO:0007669"/>
    <property type="project" value="UniProtKB-SubCell"/>
</dbReference>
<keyword evidence="3 5" id="KW-1133">Transmembrane helix</keyword>
<dbReference type="InterPro" id="IPR017501">
    <property type="entry name" value="Phage_infect_YhgE_C"/>
</dbReference>
<dbReference type="GO" id="GO:0140359">
    <property type="term" value="F:ABC-type transporter activity"/>
    <property type="evidence" value="ECO:0007669"/>
    <property type="project" value="InterPro"/>
</dbReference>
<dbReference type="NCBIfam" id="TIGR03062">
    <property type="entry name" value="pip_yhgE_Cterm"/>
    <property type="match status" value="1"/>
</dbReference>
<evidence type="ECO:0000256" key="4">
    <source>
        <dbReference type="ARBA" id="ARBA00023136"/>
    </source>
</evidence>
<evidence type="ECO:0000313" key="7">
    <source>
        <dbReference type="EMBL" id="OCB42518.1"/>
    </source>
</evidence>
<comment type="caution">
    <text evidence="7">The sequence shown here is derived from an EMBL/GenBank/DDBJ whole genome shotgun (WGS) entry which is preliminary data.</text>
</comment>
<sequence>MLAGLAFGSEIKRFGRSRLTRVAIVVLMLLPLVYGALYLWAFWDPFGHTNKMPVALVNSDRGAVVSGQQFNAGTEIAKSLTADGGLDWHVVDLPEARNGVDHGKYYFMVELPPDFSAAIASPVTGQPKKANLIAVYNDANNYISTSIGRTAISQVLNAVSSRISGQAVNQVLSIVVSSGSGIKQAADGAAQLDDGAGRLVGGLDSARSGSATLAAGARQLSDGINQATDPLLAVTKAVSQIGGSTQQLQQGATALQQANDQIGAISAAQDAAANSLSPVIDQLSARQDPLANNLRGIQDQLRGHQFTPQIRQQLIDAQNAAISLTSGLRTPGSPLGSALDQVGSKGQELTNKLTQLRDGAQQVATGNAELAGGIVKLDDGARQLKAGSAELATKLADGAKQVPDWTTQQKDAVADTIGGPVQLEASHENAAPNFGTGMAPFFLTLALFFGALVLWMVLRPLQSRAIAAEVLEIRVALASYLPAATIALFQAAILYCVVRFALGVHAVHPVAMLGFMILISAAFVAATQAINALVGPAVGRVLIMALLMLQLVSAGGLYPVETTSRPFQVLHRFDPMTYGVNGLRQLILGGIDGRLWQAITVLVAMTAVALAISSLSARRDRLWNLSRLIPAIKM</sequence>
<dbReference type="Pfam" id="PF12698">
    <property type="entry name" value="ABC2_membrane_3"/>
    <property type="match status" value="2"/>
</dbReference>